<sequence length="400" mass="44161">MAKRTYGREYGFQTRAVHTGNDVDAETGAIKRPITMANSYELPYDPSDMNWSSADKSIYTRNGGNNQKYLQEKLASLEGGEDCVVLASGVAALSGLFFSLLKSGDHVIFSSVTYIAVYRLFNELLNNKFNIETSIVDTTNPENIKKVIKPNTKLIHIETPGNPTLGIADIKRIADIAHENNALLSVDNTFASPFNQRPIELGADFTIESLTKYINGHGDALGGAIIGQKKYLDTIRAQAQINLGGIISPFNAWLIMRGSVTLPLRMRQHNKNAQKVAEYLEGLDCVRFVAYPGLKSHKGYAVAKKQMSPGFGGVLSFGLDADHETHNRFVSYLKVITSAVSLGHDESLIVFLGENDERQYLYPEEFHKGFFRFSVGIEDIEDIIGDLQQALEKTGLLSGK</sequence>
<evidence type="ECO:0000256" key="9">
    <source>
        <dbReference type="RuleBase" id="RU362118"/>
    </source>
</evidence>
<dbReference type="InterPro" id="IPR015424">
    <property type="entry name" value="PyrdxlP-dep_Trfase"/>
</dbReference>
<evidence type="ECO:0000313" key="11">
    <source>
        <dbReference type="Proteomes" id="UP000295188"/>
    </source>
</evidence>
<comment type="catalytic activity">
    <reaction evidence="6">
        <text>L-homocysteine + H2O = 2-oxobutanoate + hydrogen sulfide + NH4(+) + H(+)</text>
        <dbReference type="Rhea" id="RHEA:14501"/>
        <dbReference type="ChEBI" id="CHEBI:15377"/>
        <dbReference type="ChEBI" id="CHEBI:15378"/>
        <dbReference type="ChEBI" id="CHEBI:16763"/>
        <dbReference type="ChEBI" id="CHEBI:28938"/>
        <dbReference type="ChEBI" id="CHEBI:29919"/>
        <dbReference type="ChEBI" id="CHEBI:58199"/>
        <dbReference type="EC" id="4.4.1.2"/>
    </reaction>
    <physiologicalReaction direction="left-to-right" evidence="6">
        <dbReference type="Rhea" id="RHEA:14502"/>
    </physiologicalReaction>
</comment>
<evidence type="ECO:0000256" key="6">
    <source>
        <dbReference type="ARBA" id="ARBA00048780"/>
    </source>
</evidence>
<dbReference type="RefSeq" id="WP_132550799.1">
    <property type="nucleotide sequence ID" value="NZ_SMAA01000015.1"/>
</dbReference>
<comment type="cofactor">
    <cofactor evidence="1 9">
        <name>pyridoxal 5'-phosphate</name>
        <dbReference type="ChEBI" id="CHEBI:597326"/>
    </cofactor>
</comment>
<dbReference type="Pfam" id="PF01053">
    <property type="entry name" value="Cys_Met_Meta_PP"/>
    <property type="match status" value="1"/>
</dbReference>
<dbReference type="InterPro" id="IPR015422">
    <property type="entry name" value="PyrdxlP-dep_Trfase_small"/>
</dbReference>
<dbReference type="GO" id="GO:0018826">
    <property type="term" value="F:methionine gamma-lyase activity"/>
    <property type="evidence" value="ECO:0007669"/>
    <property type="project" value="UniProtKB-EC"/>
</dbReference>
<proteinExistence type="inferred from homology"/>
<dbReference type="PIRSF" id="PIRSF001434">
    <property type="entry name" value="CGS"/>
    <property type="match status" value="1"/>
</dbReference>
<evidence type="ECO:0000256" key="2">
    <source>
        <dbReference type="ARBA" id="ARBA00009077"/>
    </source>
</evidence>
<dbReference type="Gene3D" id="3.90.1150.10">
    <property type="entry name" value="Aspartate Aminotransferase, domain 1"/>
    <property type="match status" value="1"/>
</dbReference>
<name>A0A4R3K497_9FIRM</name>
<organism evidence="10 11">
    <name type="scientific">Pectinatus cerevisiiphilus</name>
    <dbReference type="NCBI Taxonomy" id="86956"/>
    <lineage>
        <taxon>Bacteria</taxon>
        <taxon>Bacillati</taxon>
        <taxon>Bacillota</taxon>
        <taxon>Negativicutes</taxon>
        <taxon>Selenomonadales</taxon>
        <taxon>Selenomonadaceae</taxon>
        <taxon>Pectinatus</taxon>
    </lineage>
</organism>
<dbReference type="FunFam" id="3.40.640.10:FF:000046">
    <property type="entry name" value="Cystathionine gamma-lyase"/>
    <property type="match status" value="1"/>
</dbReference>
<dbReference type="SUPFAM" id="SSF53383">
    <property type="entry name" value="PLP-dependent transferases"/>
    <property type="match status" value="1"/>
</dbReference>
<dbReference type="InterPro" id="IPR054542">
    <property type="entry name" value="Cys_met_metab_PP"/>
</dbReference>
<evidence type="ECO:0000256" key="8">
    <source>
        <dbReference type="PIRSR" id="PIRSR001434-2"/>
    </source>
</evidence>
<evidence type="ECO:0000313" key="10">
    <source>
        <dbReference type="EMBL" id="TCS77481.1"/>
    </source>
</evidence>
<keyword evidence="3 8" id="KW-0663">Pyridoxal phosphate</keyword>
<comment type="caution">
    <text evidence="10">The sequence shown here is derived from an EMBL/GenBank/DDBJ whole genome shotgun (WGS) entry which is preliminary data.</text>
</comment>
<dbReference type="GO" id="GO:0005737">
    <property type="term" value="C:cytoplasm"/>
    <property type="evidence" value="ECO:0007669"/>
    <property type="project" value="TreeGrafter"/>
</dbReference>
<evidence type="ECO:0000256" key="4">
    <source>
        <dbReference type="ARBA" id="ARBA00047175"/>
    </source>
</evidence>
<dbReference type="InterPro" id="IPR000277">
    <property type="entry name" value="Cys/Met-Metab_PyrdxlP-dep_enz"/>
</dbReference>
<keyword evidence="10" id="KW-0456">Lyase</keyword>
<dbReference type="GO" id="GO:0047982">
    <property type="term" value="F:homocysteine desulfhydrase activity"/>
    <property type="evidence" value="ECO:0007669"/>
    <property type="project" value="UniProtKB-EC"/>
</dbReference>
<accession>A0A4R3K497</accession>
<comment type="catalytic activity">
    <reaction evidence="7">
        <text>L-methionine + H2O = methanethiol + 2-oxobutanoate + NH4(+)</text>
        <dbReference type="Rhea" id="RHEA:23800"/>
        <dbReference type="ChEBI" id="CHEBI:15377"/>
        <dbReference type="ChEBI" id="CHEBI:16007"/>
        <dbReference type="ChEBI" id="CHEBI:16763"/>
        <dbReference type="ChEBI" id="CHEBI:28938"/>
        <dbReference type="ChEBI" id="CHEBI:57844"/>
        <dbReference type="EC" id="4.4.1.11"/>
    </reaction>
    <physiologicalReaction direction="left-to-right" evidence="7">
        <dbReference type="Rhea" id="RHEA:23801"/>
    </physiologicalReaction>
</comment>
<dbReference type="AlphaFoldDB" id="A0A4R3K497"/>
<dbReference type="GO" id="GO:0030170">
    <property type="term" value="F:pyridoxal phosphate binding"/>
    <property type="evidence" value="ECO:0007669"/>
    <property type="project" value="InterPro"/>
</dbReference>
<gene>
    <name evidence="10" type="ORF">EDC37_11524</name>
</gene>
<evidence type="ECO:0000256" key="3">
    <source>
        <dbReference type="ARBA" id="ARBA00022898"/>
    </source>
</evidence>
<evidence type="ECO:0000256" key="7">
    <source>
        <dbReference type="ARBA" id="ARBA00052699"/>
    </source>
</evidence>
<dbReference type="PANTHER" id="PTHR11808">
    <property type="entry name" value="TRANS-SULFURATION ENZYME FAMILY MEMBER"/>
    <property type="match status" value="1"/>
</dbReference>
<evidence type="ECO:0000256" key="5">
    <source>
        <dbReference type="ARBA" id="ARBA00047199"/>
    </source>
</evidence>
<dbReference type="GO" id="GO:0019346">
    <property type="term" value="P:transsulfuration"/>
    <property type="evidence" value="ECO:0007669"/>
    <property type="project" value="InterPro"/>
</dbReference>
<dbReference type="InterPro" id="IPR015421">
    <property type="entry name" value="PyrdxlP-dep_Trfase_major"/>
</dbReference>
<dbReference type="EMBL" id="SMAA01000015">
    <property type="protein sequence ID" value="TCS77481.1"/>
    <property type="molecule type" value="Genomic_DNA"/>
</dbReference>
<dbReference type="EC" id="4.4.1.2" evidence="4"/>
<dbReference type="Proteomes" id="UP000295188">
    <property type="component" value="Unassembled WGS sequence"/>
</dbReference>
<dbReference type="CDD" id="cd00614">
    <property type="entry name" value="CGS_like"/>
    <property type="match status" value="1"/>
</dbReference>
<comment type="similarity">
    <text evidence="2 9">Belongs to the trans-sulfuration enzymes family.</text>
</comment>
<dbReference type="PROSITE" id="PS00868">
    <property type="entry name" value="CYS_MET_METAB_PP"/>
    <property type="match status" value="1"/>
</dbReference>
<dbReference type="OrthoDB" id="9780685at2"/>
<dbReference type="Gene3D" id="3.40.640.10">
    <property type="entry name" value="Type I PLP-dependent aspartate aminotransferase-like (Major domain)"/>
    <property type="match status" value="1"/>
</dbReference>
<feature type="modified residue" description="N6-(pyridoxal phosphate)lysine" evidence="8">
    <location>
        <position position="212"/>
    </location>
</feature>
<reference evidence="10 11" key="1">
    <citation type="submission" date="2019-03" db="EMBL/GenBank/DDBJ databases">
        <title>Genomic Encyclopedia of Type Strains, Phase IV (KMG-IV): sequencing the most valuable type-strain genomes for metagenomic binning, comparative biology and taxonomic classification.</title>
        <authorList>
            <person name="Goeker M."/>
        </authorList>
    </citation>
    <scope>NUCLEOTIDE SEQUENCE [LARGE SCALE GENOMIC DNA]</scope>
    <source>
        <strain evidence="10 11">DSM 20467</strain>
    </source>
</reference>
<keyword evidence="11" id="KW-1185">Reference proteome</keyword>
<evidence type="ECO:0000256" key="1">
    <source>
        <dbReference type="ARBA" id="ARBA00001933"/>
    </source>
</evidence>
<protein>
    <recommendedName>
        <fullName evidence="4">homocysteine desulfhydrase</fullName>
        <ecNumber evidence="4">4.4.1.2</ecNumber>
    </recommendedName>
    <alternativeName>
        <fullName evidence="5">Homocysteine desulfhydrase</fullName>
    </alternativeName>
</protein>
<dbReference type="PANTHER" id="PTHR11808:SF80">
    <property type="entry name" value="CYSTATHIONINE GAMMA-LYASE"/>
    <property type="match status" value="1"/>
</dbReference>